<dbReference type="Proteomes" id="UP001156691">
    <property type="component" value="Unassembled WGS sequence"/>
</dbReference>
<evidence type="ECO:0000259" key="2">
    <source>
        <dbReference type="Pfam" id="PF08327"/>
    </source>
</evidence>
<sequence>MRQRTDDLRDDELLITRVFEAPVAVVWRLWSEPEHWFRWSGPQGFTVTDLDHDFRVGGQWRTGMKSAAYGRSVSHGQFLEIVPHERIVMSFAWEEGSGETTQTTITITFEEEDGRTVQHFHQTPFSSRDYRDSHVMGWNSQFNKEAEYAEALARGVQLAQLS</sequence>
<dbReference type="InterPro" id="IPR013538">
    <property type="entry name" value="ASHA1/2-like_C"/>
</dbReference>
<accession>A0ABQ5VZ17</accession>
<proteinExistence type="inferred from homology"/>
<evidence type="ECO:0000313" key="3">
    <source>
        <dbReference type="EMBL" id="GLQ52796.1"/>
    </source>
</evidence>
<organism evidence="3 4">
    <name type="scientific">Devosia nitrariae</name>
    <dbReference type="NCBI Taxonomy" id="2071872"/>
    <lineage>
        <taxon>Bacteria</taxon>
        <taxon>Pseudomonadati</taxon>
        <taxon>Pseudomonadota</taxon>
        <taxon>Alphaproteobacteria</taxon>
        <taxon>Hyphomicrobiales</taxon>
        <taxon>Devosiaceae</taxon>
        <taxon>Devosia</taxon>
    </lineage>
</organism>
<dbReference type="InterPro" id="IPR023393">
    <property type="entry name" value="START-like_dom_sf"/>
</dbReference>
<keyword evidence="4" id="KW-1185">Reference proteome</keyword>
<evidence type="ECO:0000256" key="1">
    <source>
        <dbReference type="ARBA" id="ARBA00006817"/>
    </source>
</evidence>
<reference evidence="4" key="1">
    <citation type="journal article" date="2019" name="Int. J. Syst. Evol. Microbiol.">
        <title>The Global Catalogue of Microorganisms (GCM) 10K type strain sequencing project: providing services to taxonomists for standard genome sequencing and annotation.</title>
        <authorList>
            <consortium name="The Broad Institute Genomics Platform"/>
            <consortium name="The Broad Institute Genome Sequencing Center for Infectious Disease"/>
            <person name="Wu L."/>
            <person name="Ma J."/>
        </authorList>
    </citation>
    <scope>NUCLEOTIDE SEQUENCE [LARGE SCALE GENOMIC DNA]</scope>
    <source>
        <strain evidence="4">NBRC 112416</strain>
    </source>
</reference>
<protein>
    <submittedName>
        <fullName evidence="3">Activator of HSP90 ATPase</fullName>
    </submittedName>
</protein>
<evidence type="ECO:0000313" key="4">
    <source>
        <dbReference type="Proteomes" id="UP001156691"/>
    </source>
</evidence>
<dbReference type="Pfam" id="PF08327">
    <property type="entry name" value="AHSA1"/>
    <property type="match status" value="1"/>
</dbReference>
<gene>
    <name evidence="3" type="ORF">GCM10010862_00540</name>
</gene>
<dbReference type="RefSeq" id="WP_284338267.1">
    <property type="nucleotide sequence ID" value="NZ_BSNS01000001.1"/>
</dbReference>
<dbReference type="SUPFAM" id="SSF55961">
    <property type="entry name" value="Bet v1-like"/>
    <property type="match status" value="1"/>
</dbReference>
<dbReference type="Gene3D" id="3.30.530.20">
    <property type="match status" value="1"/>
</dbReference>
<feature type="domain" description="Activator of Hsp90 ATPase homologue 1/2-like C-terminal" evidence="2">
    <location>
        <begin position="21"/>
        <end position="144"/>
    </location>
</feature>
<comment type="caution">
    <text evidence="3">The sequence shown here is derived from an EMBL/GenBank/DDBJ whole genome shotgun (WGS) entry which is preliminary data.</text>
</comment>
<name>A0ABQ5VZ17_9HYPH</name>
<comment type="similarity">
    <text evidence="1">Belongs to the AHA1 family.</text>
</comment>
<dbReference type="CDD" id="cd07814">
    <property type="entry name" value="SRPBCC_CalC_Aha1-like"/>
    <property type="match status" value="1"/>
</dbReference>
<dbReference type="EMBL" id="BSNS01000001">
    <property type="protein sequence ID" value="GLQ52796.1"/>
    <property type="molecule type" value="Genomic_DNA"/>
</dbReference>